<evidence type="ECO:0000256" key="4">
    <source>
        <dbReference type="ARBA" id="ARBA00022679"/>
    </source>
</evidence>
<evidence type="ECO:0000259" key="11">
    <source>
        <dbReference type="Pfam" id="PF00535"/>
    </source>
</evidence>
<dbReference type="InterPro" id="IPR050256">
    <property type="entry name" value="Glycosyltransferase_2"/>
</dbReference>
<evidence type="ECO:0000256" key="10">
    <source>
        <dbReference type="SAM" id="Phobius"/>
    </source>
</evidence>
<dbReference type="InterPro" id="IPR029044">
    <property type="entry name" value="Nucleotide-diphossugar_trans"/>
</dbReference>
<dbReference type="InterPro" id="IPR001173">
    <property type="entry name" value="Glyco_trans_2-like"/>
</dbReference>
<evidence type="ECO:0000256" key="8">
    <source>
        <dbReference type="ARBA" id="ARBA00038152"/>
    </source>
</evidence>
<keyword evidence="7 10" id="KW-0472">Membrane</keyword>
<dbReference type="PANTHER" id="PTHR48090:SF1">
    <property type="entry name" value="PROPHAGE BACTOPRENOL GLUCOSYL TRANSFERASE HOMOLOG"/>
    <property type="match status" value="1"/>
</dbReference>
<feature type="region of interest" description="Disordered" evidence="9">
    <location>
        <begin position="335"/>
        <end position="361"/>
    </location>
</feature>
<feature type="transmembrane region" description="Helical" evidence="10">
    <location>
        <begin position="287"/>
        <end position="312"/>
    </location>
</feature>
<dbReference type="CDD" id="cd04187">
    <property type="entry name" value="DPM1_like_bac"/>
    <property type="match status" value="1"/>
</dbReference>
<dbReference type="Pfam" id="PF00535">
    <property type="entry name" value="Glycos_transf_2"/>
    <property type="match status" value="1"/>
</dbReference>
<reference evidence="12" key="1">
    <citation type="submission" date="2020-02" db="EMBL/GenBank/DDBJ databases">
        <authorList>
            <person name="Meier V. D."/>
        </authorList>
    </citation>
    <scope>NUCLEOTIDE SEQUENCE</scope>
    <source>
        <strain evidence="12">AVDCRST_MAG04</strain>
    </source>
</reference>
<dbReference type="AlphaFoldDB" id="A0A6J4IT60"/>
<keyword evidence="2" id="KW-1003">Cell membrane</keyword>
<keyword evidence="5 10" id="KW-0812">Transmembrane</keyword>
<comment type="similarity">
    <text evidence="8">Belongs to the glycosyltransferase 2 family. GtrB subfamily.</text>
</comment>
<dbReference type="GO" id="GO:0005886">
    <property type="term" value="C:plasma membrane"/>
    <property type="evidence" value="ECO:0007669"/>
    <property type="project" value="UniProtKB-SubCell"/>
</dbReference>
<evidence type="ECO:0000256" key="7">
    <source>
        <dbReference type="ARBA" id="ARBA00023136"/>
    </source>
</evidence>
<evidence type="ECO:0000256" key="5">
    <source>
        <dbReference type="ARBA" id="ARBA00022692"/>
    </source>
</evidence>
<dbReference type="SUPFAM" id="SSF53448">
    <property type="entry name" value="Nucleotide-diphospho-sugar transferases"/>
    <property type="match status" value="1"/>
</dbReference>
<protein>
    <submittedName>
        <fullName evidence="12">Polymyxin resistance protein ArnC, glycosyl transferase</fullName>
        <ecNumber evidence="12">2.4.-.-</ecNumber>
    </submittedName>
</protein>
<dbReference type="Gene3D" id="3.90.550.10">
    <property type="entry name" value="Spore Coat Polysaccharide Biosynthesis Protein SpsA, Chain A"/>
    <property type="match status" value="1"/>
</dbReference>
<evidence type="ECO:0000256" key="2">
    <source>
        <dbReference type="ARBA" id="ARBA00022475"/>
    </source>
</evidence>
<proteinExistence type="inferred from homology"/>
<dbReference type="FunFam" id="3.90.550.10:FF:000079">
    <property type="entry name" value="Probable glycosyl transferase"/>
    <property type="match status" value="1"/>
</dbReference>
<comment type="subcellular location">
    <subcellularLocation>
        <location evidence="1">Cell membrane</location>
        <topology evidence="1">Multi-pass membrane protein</topology>
    </subcellularLocation>
</comment>
<accession>A0A6J4IT60</accession>
<evidence type="ECO:0000256" key="3">
    <source>
        <dbReference type="ARBA" id="ARBA00022676"/>
    </source>
</evidence>
<evidence type="ECO:0000313" key="12">
    <source>
        <dbReference type="EMBL" id="CAA9261237.1"/>
    </source>
</evidence>
<keyword evidence="6 10" id="KW-1133">Transmembrane helix</keyword>
<sequence length="361" mass="39694">MAEAWTKREPRVQHRITATLPHPPVLTVVVPCFDEMEVLPRFHARLRPVMDGLGEAWEVLYVNDGSRDQTLAAALALQAADPDRVSVLNLARNFGKEAALTAGLDHAAATGAVVVIDADLQDPPEVIPDLVAAWREGFDVAYAQRRARAGESWTKRATSAAFYRLMERVGGKVQLPRDTGDFRLISRRTLDALLAMRERHRFMKGLFAWVGFPSKAVLYDREPRAAGETKWNYWALWNFSIEGITSFTTAPLRLATYVGLATAVFAMLYGLQVVVRTALYGNPVAGYPSLMAVVLFLGGVQLMTLGIIGEYLGRVFNEAKGRPIYIPERYLPRRAAEPPRTPAAPPEGAAGAPLAQPAETT</sequence>
<evidence type="ECO:0000256" key="6">
    <source>
        <dbReference type="ARBA" id="ARBA00022989"/>
    </source>
</evidence>
<evidence type="ECO:0000256" key="9">
    <source>
        <dbReference type="SAM" id="MobiDB-lite"/>
    </source>
</evidence>
<name>A0A6J4IT60_9PROT</name>
<dbReference type="EMBL" id="CADCTL010000181">
    <property type="protein sequence ID" value="CAA9261237.1"/>
    <property type="molecule type" value="Genomic_DNA"/>
</dbReference>
<dbReference type="GO" id="GO:0016757">
    <property type="term" value="F:glycosyltransferase activity"/>
    <property type="evidence" value="ECO:0007669"/>
    <property type="project" value="UniProtKB-KW"/>
</dbReference>
<keyword evidence="3 12" id="KW-0328">Glycosyltransferase</keyword>
<feature type="compositionally biased region" description="Low complexity" evidence="9">
    <location>
        <begin position="346"/>
        <end position="361"/>
    </location>
</feature>
<organism evidence="12">
    <name type="scientific">uncultured Acetobacteraceae bacterium</name>
    <dbReference type="NCBI Taxonomy" id="169975"/>
    <lineage>
        <taxon>Bacteria</taxon>
        <taxon>Pseudomonadati</taxon>
        <taxon>Pseudomonadota</taxon>
        <taxon>Alphaproteobacteria</taxon>
        <taxon>Acetobacterales</taxon>
        <taxon>Acetobacteraceae</taxon>
        <taxon>environmental samples</taxon>
    </lineage>
</organism>
<feature type="domain" description="Glycosyltransferase 2-like" evidence="11">
    <location>
        <begin position="27"/>
        <end position="192"/>
    </location>
</feature>
<gene>
    <name evidence="12" type="ORF">AVDCRST_MAG04-2700</name>
</gene>
<evidence type="ECO:0000256" key="1">
    <source>
        <dbReference type="ARBA" id="ARBA00004651"/>
    </source>
</evidence>
<keyword evidence="4 12" id="KW-0808">Transferase</keyword>
<dbReference type="EC" id="2.4.-.-" evidence="12"/>
<dbReference type="PANTHER" id="PTHR48090">
    <property type="entry name" value="UNDECAPRENYL-PHOSPHATE 4-DEOXY-4-FORMAMIDO-L-ARABINOSE TRANSFERASE-RELATED"/>
    <property type="match status" value="1"/>
</dbReference>
<feature type="transmembrane region" description="Helical" evidence="10">
    <location>
        <begin position="254"/>
        <end position="275"/>
    </location>
</feature>